<accession>A0A8J4TEG0</accession>
<sequence length="2158" mass="239157">MPKRANRDSSSEQLDDPSGEDSQSSSVFASRKRRRLANASQLDLCQEIFDGLRSHRSEDGSFCETFMRLPSKRSNAEYYETIKEPIDLARIQSKIKADEYETVEQMAADISLLVENTKSFYPASAIEYSLAVELREVFDKERQKILTLAAASNASTSSSVSSSAAHRRARRGRVSKREETDDDEVESASVAASEDSHVAASETSTTNLTTSTQRSAGACENVYEMLFASIVKHKNEDGRSLAPTFTYLPSREIYPVYYAVIKEPVDLRMIARRIQSGGYSSLDELEKDFQVMARNAKTFNEPKSAIYQDASILAKILKGKRSEAEHPPVRTNKERGKRASRLSYNPHEIVEEYAMLPDEINLKKSDDQQNKSVDSEAEAPVSAAEDEDDTRATGNTSQSCSSIPSSPGKRKRGRPPKNPQSTGTPSPSIPRDSLSVASPPRLSSPISESSLSVAQETPQTIETSSCMGTYIHGHSAGVSRYRVGTVRWRVAQVLQTVLDARNEVGHLMCTPFLRLPSRKIYPDYYQEISSPISLADIKKKLKNNVYPTLNSLMADLELVFKNAQQYNLEDSVIHRDSLILQQVARKRYHEMLSFQTTPTKRIHLTELGADSGTSSLISGTSQVSSPHITSDGTPMRRAGRRVLTAEQAKMKRLQNLFNTVYNFVAEDGHRPCDVFMHLPSREEYSDYYKVIPEPIDLTMIRQKMEQNEYSAHQEMVSDLRLMFNNARHYNEVGSSVYNDAVTLERVVKKRLKSLGPYQSSMTKRDVKVVDQFGQTSGVPVSCQGIKTAGDAYQVPMNMIAPPNAGPSGLHPNPGMPGMPLLQRVILELFQTIREYHVNGRQLSTHFMRLPTRTELPTYYEFIKRPIELQTIAKQVVQMRYPDFEEFVADLFLMFDNACRFNEPNSQIYSDALILHRVCLAKRTAILNTFASHLGIPPSVPPDVVTGIRRLLTNLHNAMLTACDPDGRGLVDSLIAGDGTEAALTSVTATRLAALHRAVAAGCYRRLDRLQHDWLKILKRARVGEGSGDSVNSPNPLPTMQQRLDAAELARRWVRLRDELCHRQQRRSVIFPFTTSPQAAAAADSAGALPSHLSLLSPAMTYTMAALDHELTEEDATYKISVYGDEQGEGTMPELCDGETEVTEVYVRTQPYHVGDYIYVEPLRPNVSHCHIGRIVRITQKAPSNQNQQAKNAPDSSEPQSDILSQSASDSATECSAPTSSIYKVFVAWYWRSSEARPSRRRRLLTSEVFRTALIEVIPLGKLMGRCLVLPISQFIRFRPKNVDERDVFICESQFSVKSQTFIKIRNWDTPTPVGIEMEPRPVPFVPTRLPPSEPLENALEQVDTSIYTDVSYPLPRVHESIILDDSTQTDDDIVYEQYVHQNGFLVKLGDFLYIPAAVDSSERHIVRVDKLWKSVKQNVIFISGPWFIAPSAVEHLPTRVFYPKEVFLTSAEHATHALASATGKCYIMRPVDYCQARPTDFNEQDVYLCDCKYFEDEKVIRKLKKGLKKFQLSVSAYEDEFYFFPQPICPRKEASPLLAQASPEPLAVEQLNRPASTALACVMAASTGNSMSQHVLSTMPAPVTADSSSNRVVDESVIRGTLPSSDVIADPSRVTKETSAPTISIKMVELDENASIAELDADRARKKRKLRKPPSGYVLYAGEVRKRLLQERRDAPFGEISREVGLMWRQMPQSQRDFYERKAKLIKRRMEEEELRVKLREQELARIQLQQQQQLASAATATAMALDERHAVSMLQPHSAVPTLVGQPMSVQPHMVVSAPTAPRHTIGASSTPAAANVQFYQTPSGQVIQIVHTQPAPNANSSVGSTPGQPSNVTTAATFSQVPFAALPPLSSGCALPPSGTHQVLYQLSSQPGSMIPASSIGSGTPQSTYFHPQQQRILVASNAGSTCAGTVTAVVGSGTHVPANIVSGSPTAPQTQILLATTGAPTPNVGSVLPTHPLTHSQPNISLVSHASSGPPSSIVQPLVATGTPHEFTGHMQPHFQLVQQTHQPIYPTAVVSASTAHATPFVSSAQAPNLQITSSVQQQQLNRAPSPIFVSTPPRTSRVLHSEIYQRYINRLRKNVQGGLSDWRTQLSITPETGPTLPANVANQLAGNFLANPQNHAHHASVTEAVWSLRDHLLEDALKIRLRYLNSVECL</sequence>
<feature type="compositionally biased region" description="Low complexity" evidence="11">
    <location>
        <begin position="187"/>
        <end position="214"/>
    </location>
</feature>
<organism evidence="15 16">
    <name type="scientific">Paragonimus heterotremus</name>
    <dbReference type="NCBI Taxonomy" id="100268"/>
    <lineage>
        <taxon>Eukaryota</taxon>
        <taxon>Metazoa</taxon>
        <taxon>Spiralia</taxon>
        <taxon>Lophotrochozoa</taxon>
        <taxon>Platyhelminthes</taxon>
        <taxon>Trematoda</taxon>
        <taxon>Digenea</taxon>
        <taxon>Plagiorchiida</taxon>
        <taxon>Troglotremata</taxon>
        <taxon>Troglotrematidae</taxon>
        <taxon>Paragonimus</taxon>
    </lineage>
</organism>
<feature type="region of interest" description="Disordered" evidence="11">
    <location>
        <begin position="318"/>
        <end position="345"/>
    </location>
</feature>
<keyword evidence="2" id="KW-0677">Repeat</keyword>
<keyword evidence="16" id="KW-1185">Reference proteome</keyword>
<feature type="region of interest" description="Disordered" evidence="11">
    <location>
        <begin position="157"/>
        <end position="214"/>
    </location>
</feature>
<dbReference type="GO" id="GO:0003677">
    <property type="term" value="F:DNA binding"/>
    <property type="evidence" value="ECO:0007669"/>
    <property type="project" value="UniProtKB-UniRule"/>
</dbReference>
<reference evidence="15" key="1">
    <citation type="submission" date="2019-05" db="EMBL/GenBank/DDBJ databases">
        <title>Annotation for the trematode Paragonimus heterotremus.</title>
        <authorList>
            <person name="Choi Y.-J."/>
        </authorList>
    </citation>
    <scope>NUCLEOTIDE SEQUENCE</scope>
    <source>
        <strain evidence="15">LC</strain>
    </source>
</reference>
<feature type="domain" description="Bromo" evidence="12">
    <location>
        <begin position="237"/>
        <end position="307"/>
    </location>
</feature>
<keyword evidence="4" id="KW-0805">Transcription regulation</keyword>
<evidence type="ECO:0000256" key="6">
    <source>
        <dbReference type="ARBA" id="ARBA00023163"/>
    </source>
</evidence>
<evidence type="ECO:0000256" key="3">
    <source>
        <dbReference type="ARBA" id="ARBA00022853"/>
    </source>
</evidence>
<feature type="domain" description="Bromo" evidence="12">
    <location>
        <begin position="504"/>
        <end position="574"/>
    </location>
</feature>
<protein>
    <submittedName>
        <fullName evidence="15">Bromodomain protein</fullName>
    </submittedName>
</protein>
<keyword evidence="10" id="KW-0175">Coiled coil</keyword>
<dbReference type="PROSITE" id="PS50118">
    <property type="entry name" value="HMG_BOX_2"/>
    <property type="match status" value="1"/>
</dbReference>
<feature type="compositionally biased region" description="Polar residues" evidence="11">
    <location>
        <begin position="615"/>
        <end position="632"/>
    </location>
</feature>
<dbReference type="GO" id="GO:0006338">
    <property type="term" value="P:chromatin remodeling"/>
    <property type="evidence" value="ECO:0007669"/>
    <property type="project" value="InterPro"/>
</dbReference>
<evidence type="ECO:0000313" key="16">
    <source>
        <dbReference type="Proteomes" id="UP000748531"/>
    </source>
</evidence>
<dbReference type="InterPro" id="IPR043151">
    <property type="entry name" value="BAH_sf"/>
</dbReference>
<evidence type="ECO:0000256" key="2">
    <source>
        <dbReference type="ARBA" id="ARBA00022737"/>
    </source>
</evidence>
<comment type="subcellular location">
    <subcellularLocation>
        <location evidence="1">Nucleus</location>
    </subcellularLocation>
</comment>
<evidence type="ECO:0000313" key="15">
    <source>
        <dbReference type="EMBL" id="KAF5400422.1"/>
    </source>
</evidence>
<dbReference type="PROSITE" id="PS00633">
    <property type="entry name" value="BROMODOMAIN_1"/>
    <property type="match status" value="2"/>
</dbReference>
<dbReference type="PROSITE" id="PS50014">
    <property type="entry name" value="BROMODOMAIN_2"/>
    <property type="match status" value="5"/>
</dbReference>
<dbReference type="Pfam" id="PF00505">
    <property type="entry name" value="HMG_box"/>
    <property type="match status" value="1"/>
</dbReference>
<feature type="domain" description="Bromo" evidence="12">
    <location>
        <begin position="58"/>
        <end position="128"/>
    </location>
</feature>
<feature type="compositionally biased region" description="Basic residues" evidence="11">
    <location>
        <begin position="165"/>
        <end position="174"/>
    </location>
</feature>
<evidence type="ECO:0000259" key="13">
    <source>
        <dbReference type="PROSITE" id="PS50118"/>
    </source>
</evidence>
<dbReference type="EMBL" id="LUCH01003201">
    <property type="protein sequence ID" value="KAF5400422.1"/>
    <property type="molecule type" value="Genomic_DNA"/>
</dbReference>
<dbReference type="Gene3D" id="2.30.30.490">
    <property type="match status" value="2"/>
</dbReference>
<dbReference type="Gene3D" id="1.10.30.10">
    <property type="entry name" value="High mobility group box domain"/>
    <property type="match status" value="1"/>
</dbReference>
<dbReference type="SUPFAM" id="SSF47370">
    <property type="entry name" value="Bromodomain"/>
    <property type="match status" value="5"/>
</dbReference>
<dbReference type="Pfam" id="PF01426">
    <property type="entry name" value="BAH"/>
    <property type="match status" value="2"/>
</dbReference>
<dbReference type="Gene3D" id="1.20.920.10">
    <property type="entry name" value="Bromodomain-like"/>
    <property type="match status" value="6"/>
</dbReference>
<feature type="domain" description="HMG box" evidence="13">
    <location>
        <begin position="1650"/>
        <end position="1718"/>
    </location>
</feature>
<dbReference type="GO" id="GO:0016586">
    <property type="term" value="C:RSC-type complex"/>
    <property type="evidence" value="ECO:0007669"/>
    <property type="project" value="InterPro"/>
</dbReference>
<evidence type="ECO:0000259" key="12">
    <source>
        <dbReference type="PROSITE" id="PS50014"/>
    </source>
</evidence>
<evidence type="ECO:0000256" key="9">
    <source>
        <dbReference type="PROSITE-ProRule" id="PRU00267"/>
    </source>
</evidence>
<feature type="coiled-coil region" evidence="10">
    <location>
        <begin position="1696"/>
        <end position="1732"/>
    </location>
</feature>
<feature type="DNA-binding region" description="HMG box" evidence="9">
    <location>
        <begin position="1650"/>
        <end position="1718"/>
    </location>
</feature>
<evidence type="ECO:0000259" key="14">
    <source>
        <dbReference type="PROSITE" id="PS51038"/>
    </source>
</evidence>
<feature type="compositionally biased region" description="Low complexity" evidence="11">
    <location>
        <begin position="397"/>
        <end position="406"/>
    </location>
</feature>
<dbReference type="OrthoDB" id="10009055at2759"/>
<keyword evidence="5 8" id="KW-0103">Bromodomain</keyword>
<dbReference type="PANTHER" id="PTHR16062:SF19">
    <property type="entry name" value="PROTEIN POLYBROMO-1"/>
    <property type="match status" value="1"/>
</dbReference>
<evidence type="ECO:0000256" key="1">
    <source>
        <dbReference type="ARBA" id="ARBA00004123"/>
    </source>
</evidence>
<feature type="domain" description="BAH" evidence="14">
    <location>
        <begin position="1149"/>
        <end position="1305"/>
    </location>
</feature>
<dbReference type="PRINTS" id="PR00503">
    <property type="entry name" value="BROMODOMAIN"/>
</dbReference>
<proteinExistence type="predicted"/>
<name>A0A8J4TEG0_9TREM</name>
<dbReference type="SMART" id="SM00398">
    <property type="entry name" value="HMG"/>
    <property type="match status" value="1"/>
</dbReference>
<feature type="compositionally biased region" description="Low complexity" evidence="11">
    <location>
        <begin position="438"/>
        <end position="452"/>
    </location>
</feature>
<feature type="region of interest" description="Disordered" evidence="11">
    <location>
        <begin position="362"/>
        <end position="459"/>
    </location>
</feature>
<feature type="compositionally biased region" description="Basic and acidic residues" evidence="11">
    <location>
        <begin position="320"/>
        <end position="334"/>
    </location>
</feature>
<dbReference type="GO" id="GO:0006368">
    <property type="term" value="P:transcription elongation by RNA polymerase II"/>
    <property type="evidence" value="ECO:0007669"/>
    <property type="project" value="TreeGrafter"/>
</dbReference>
<gene>
    <name evidence="15" type="ORF">PHET_06171</name>
</gene>
<evidence type="ECO:0000256" key="10">
    <source>
        <dbReference type="SAM" id="Coils"/>
    </source>
</evidence>
<keyword evidence="3" id="KW-0156">Chromatin regulator</keyword>
<dbReference type="InterPro" id="IPR001025">
    <property type="entry name" value="BAH_dom"/>
</dbReference>
<keyword evidence="9" id="KW-0238">DNA-binding</keyword>
<evidence type="ECO:0000256" key="11">
    <source>
        <dbReference type="SAM" id="MobiDB-lite"/>
    </source>
</evidence>
<keyword evidence="7 9" id="KW-0539">Nucleus</keyword>
<feature type="region of interest" description="Disordered" evidence="11">
    <location>
        <begin position="1180"/>
        <end position="1213"/>
    </location>
</feature>
<dbReference type="InterPro" id="IPR037382">
    <property type="entry name" value="Rsc/polybromo"/>
</dbReference>
<keyword evidence="6" id="KW-0804">Transcription</keyword>
<feature type="domain" description="BAH" evidence="14">
    <location>
        <begin position="1384"/>
        <end position="1504"/>
    </location>
</feature>
<dbReference type="Proteomes" id="UP000748531">
    <property type="component" value="Unassembled WGS sequence"/>
</dbReference>
<dbReference type="Pfam" id="PF00439">
    <property type="entry name" value="Bromodomain"/>
    <property type="match status" value="5"/>
</dbReference>
<feature type="region of interest" description="Disordered" evidence="11">
    <location>
        <begin position="1"/>
        <end position="32"/>
    </location>
</feature>
<dbReference type="InterPro" id="IPR036910">
    <property type="entry name" value="HMG_box_dom_sf"/>
</dbReference>
<dbReference type="InterPro" id="IPR009071">
    <property type="entry name" value="HMG_box_dom"/>
</dbReference>
<evidence type="ECO:0000256" key="5">
    <source>
        <dbReference type="ARBA" id="ARBA00023117"/>
    </source>
</evidence>
<evidence type="ECO:0000256" key="4">
    <source>
        <dbReference type="ARBA" id="ARBA00023015"/>
    </source>
</evidence>
<evidence type="ECO:0000256" key="8">
    <source>
        <dbReference type="PROSITE-ProRule" id="PRU00035"/>
    </source>
</evidence>
<dbReference type="SMART" id="SM00297">
    <property type="entry name" value="BROMO"/>
    <property type="match status" value="5"/>
</dbReference>
<feature type="compositionally biased region" description="Basic and acidic residues" evidence="11">
    <location>
        <begin position="1"/>
        <end position="10"/>
    </location>
</feature>
<evidence type="ECO:0000256" key="7">
    <source>
        <dbReference type="ARBA" id="ARBA00023242"/>
    </source>
</evidence>
<feature type="domain" description="Bromo" evidence="12">
    <location>
        <begin position="838"/>
        <end position="908"/>
    </location>
</feature>
<dbReference type="InterPro" id="IPR018359">
    <property type="entry name" value="Bromodomain_CS"/>
</dbReference>
<dbReference type="SUPFAM" id="SSF47095">
    <property type="entry name" value="HMG-box"/>
    <property type="match status" value="1"/>
</dbReference>
<feature type="region of interest" description="Disordered" evidence="11">
    <location>
        <begin position="615"/>
        <end position="635"/>
    </location>
</feature>
<comment type="caution">
    <text evidence="15">The sequence shown here is derived from an EMBL/GenBank/DDBJ whole genome shotgun (WGS) entry which is preliminary data.</text>
</comment>
<feature type="domain" description="Bromo" evidence="12">
    <location>
        <begin position="667"/>
        <end position="737"/>
    </location>
</feature>
<dbReference type="GO" id="GO:0003682">
    <property type="term" value="F:chromatin binding"/>
    <property type="evidence" value="ECO:0007669"/>
    <property type="project" value="InterPro"/>
</dbReference>
<dbReference type="InterPro" id="IPR001487">
    <property type="entry name" value="Bromodomain"/>
</dbReference>
<dbReference type="InterPro" id="IPR036427">
    <property type="entry name" value="Bromodomain-like_sf"/>
</dbReference>
<dbReference type="SMART" id="SM00439">
    <property type="entry name" value="BAH"/>
    <property type="match status" value="2"/>
</dbReference>
<dbReference type="PANTHER" id="PTHR16062">
    <property type="entry name" value="SWI/SNF-RELATED"/>
    <property type="match status" value="1"/>
</dbReference>
<dbReference type="PROSITE" id="PS51038">
    <property type="entry name" value="BAH"/>
    <property type="match status" value="2"/>
</dbReference>